<dbReference type="AlphaFoldDB" id="A0A9W7TN00"/>
<feature type="region of interest" description="Disordered" evidence="1">
    <location>
        <begin position="123"/>
        <end position="154"/>
    </location>
</feature>
<sequence>MSTQETELPDCQEKVGLKRKLTGPPRLLLGKSKSREKADSQRRLRRDKCCEDTPENIDKQQDSPQKASETEEMKTQHDAQGDTILVTLEESQGKEENDENKTGMIRSTSKSTIKRMFSSLLCSGGRRKESETQHNSNAQETKKSSPRNKAQTNMHENKLCDANYEAVAQEKGKRNFFFMVWPISKRSSSDVIQGRQCREQGSSMLLQETPPKDSFKKIYRIFRRRKKAHPPDNHNECGASKTTHIEVAGDQLNQLSTDNMEIPSTPKQDHLKKEQEIEKRASETFTFSAEVSVNTNIESGHIDNDQEDDQIVLSTTKEEKHTLLESTNEILQTGDLLNSCCFHSGLLGTSNASRDAQAINDAHQKESDKNYIKCRPVITIDRVYTPEEENQESHVNEASRFDFLSMNGSWQYLQINSLTNNTLHPSDMSSSPELDPGRCNETLLIQTAISMVQTAIRGAVELLANEQQQNQISLDSV</sequence>
<dbReference type="EMBL" id="JAFHDT010000015">
    <property type="protein sequence ID" value="KAI7799784.1"/>
    <property type="molecule type" value="Genomic_DNA"/>
</dbReference>
<protein>
    <submittedName>
        <fullName evidence="2">Uncharacterized protein</fullName>
    </submittedName>
</protein>
<comment type="caution">
    <text evidence="2">The sequence shown here is derived from an EMBL/GenBank/DDBJ whole genome shotgun (WGS) entry which is preliminary data.</text>
</comment>
<evidence type="ECO:0000313" key="3">
    <source>
        <dbReference type="Proteomes" id="UP001059041"/>
    </source>
</evidence>
<reference evidence="2" key="1">
    <citation type="submission" date="2021-02" db="EMBL/GenBank/DDBJ databases">
        <title>Comparative genomics reveals that relaxation of natural selection precedes convergent phenotypic evolution of cavefish.</title>
        <authorList>
            <person name="Peng Z."/>
        </authorList>
    </citation>
    <scope>NUCLEOTIDE SEQUENCE</scope>
    <source>
        <tissue evidence="2">Muscle</tissue>
    </source>
</reference>
<keyword evidence="3" id="KW-1185">Reference proteome</keyword>
<evidence type="ECO:0000313" key="2">
    <source>
        <dbReference type="EMBL" id="KAI7799784.1"/>
    </source>
</evidence>
<organism evidence="2 3">
    <name type="scientific">Triplophysa rosa</name>
    <name type="common">Cave loach</name>
    <dbReference type="NCBI Taxonomy" id="992332"/>
    <lineage>
        <taxon>Eukaryota</taxon>
        <taxon>Metazoa</taxon>
        <taxon>Chordata</taxon>
        <taxon>Craniata</taxon>
        <taxon>Vertebrata</taxon>
        <taxon>Euteleostomi</taxon>
        <taxon>Actinopterygii</taxon>
        <taxon>Neopterygii</taxon>
        <taxon>Teleostei</taxon>
        <taxon>Ostariophysi</taxon>
        <taxon>Cypriniformes</taxon>
        <taxon>Nemacheilidae</taxon>
        <taxon>Triplophysa</taxon>
    </lineage>
</organism>
<feature type="compositionally biased region" description="Basic and acidic residues" evidence="1">
    <location>
        <begin position="68"/>
        <end position="80"/>
    </location>
</feature>
<name>A0A9W7TN00_TRIRA</name>
<evidence type="ECO:0000256" key="1">
    <source>
        <dbReference type="SAM" id="MobiDB-lite"/>
    </source>
</evidence>
<gene>
    <name evidence="2" type="ORF">IRJ41_011668</name>
</gene>
<accession>A0A9W7TN00</accession>
<feature type="compositionally biased region" description="Basic and acidic residues" evidence="1">
    <location>
        <begin position="33"/>
        <end position="61"/>
    </location>
</feature>
<dbReference type="Proteomes" id="UP001059041">
    <property type="component" value="Linkage Group LG15"/>
</dbReference>
<proteinExistence type="predicted"/>
<feature type="region of interest" description="Disordered" evidence="1">
    <location>
        <begin position="1"/>
        <end position="110"/>
    </location>
</feature>
<feature type="compositionally biased region" description="Basic and acidic residues" evidence="1">
    <location>
        <begin position="91"/>
        <end position="101"/>
    </location>
</feature>